<accession>A0A4Q9F1F7</accession>
<gene>
    <name evidence="2" type="ORF">EYY89_02025</name>
</gene>
<proteinExistence type="predicted"/>
<dbReference type="InterPro" id="IPR040775">
    <property type="entry name" value="Tail_spike_N"/>
</dbReference>
<feature type="domain" description="Tail spike TSP1/Gp66 N-terminal" evidence="1">
    <location>
        <begin position="66"/>
        <end position="135"/>
    </location>
</feature>
<evidence type="ECO:0000313" key="3">
    <source>
        <dbReference type="Proteomes" id="UP000293380"/>
    </source>
</evidence>
<evidence type="ECO:0000259" key="1">
    <source>
        <dbReference type="Pfam" id="PF18668"/>
    </source>
</evidence>
<dbReference type="Gene3D" id="2.10.10.80">
    <property type="match status" value="1"/>
</dbReference>
<dbReference type="Pfam" id="PF18668">
    <property type="entry name" value="Tail_spike_N"/>
    <property type="match status" value="1"/>
</dbReference>
<protein>
    <recommendedName>
        <fullName evidence="1">Tail spike TSP1/Gp66 N-terminal domain-containing protein</fullName>
    </recommendedName>
</protein>
<dbReference type="Proteomes" id="UP000293380">
    <property type="component" value="Unassembled WGS sequence"/>
</dbReference>
<reference evidence="2 3" key="1">
    <citation type="submission" date="2019-02" db="EMBL/GenBank/DDBJ databases">
        <title>Comparative genomic analysis of the Hafnia genus genomes.</title>
        <authorList>
            <person name="Zhiqiu Y."/>
            <person name="Chao Y."/>
            <person name="Yuhui D."/>
            <person name="Di H."/>
            <person name="Bin L."/>
        </authorList>
    </citation>
    <scope>NUCLEOTIDE SEQUENCE [LARGE SCALE GENOMIC DNA]</scope>
    <source>
        <strain evidence="2 3">PCM_1194</strain>
    </source>
</reference>
<sequence length="663" mass="71813">MAEQKVKLTQLPEATDTTDTAVLLVNQNETDQRLPVTHFLRSKNNLSELENTAQARANLGVPSVEDVNDKIEYLIDGKSTFLNGATLESERDFIWDDNSKSWYYWTGSFSKEVPAASTPESTGGIGAGAWLSIGDAALLELLESTAGAGAIGTESGSTVQDELDALSNKYIFEMPSYFRSVYYEPISGQDYPQGLAESDNYWYIIYTDRSTSPQKSHIKRINKKNGQSLDSGYIMYGDLHNVAVITDNEVIYVTPVSTGAYSYSGSLTKYNFSTNTTQTISFEPGTQMSTTYGFCYDGDDKLYQLDLAGQAVNTDGRFDQIRVYSISQMKMIGIIPMPREIVREGFVQALDYHDGLLYYYTGGTYVGGETSNKRVTSIYCSSLNGQLLSGANYRADSFASAFQPTTTTNVGYEAQGISCRKGRISILCFTGSIQANILIGNKDIVSGSSLVIQNINASSYRRVFTYSSFADLNISNSDLASGDAIGLLANRMLDNSILECPLDATNWSAITNQLGITAGNIRIYRGNANRISGLVSVSSSDANPYNYVFSVYAGATSPILRLSNTRDKSKVLYTGAIVATIGDFISFDTSTYSSITILVTNTVSSNACVAGEYGSGLIKYLIDTSQTIVLSNTIATLGVKFTGAGIQVMSVSGSPIVKAVLAE</sequence>
<organism evidence="2 3">
    <name type="scientific">Hafnia paralvei</name>
    <dbReference type="NCBI Taxonomy" id="546367"/>
    <lineage>
        <taxon>Bacteria</taxon>
        <taxon>Pseudomonadati</taxon>
        <taxon>Pseudomonadota</taxon>
        <taxon>Gammaproteobacteria</taxon>
        <taxon>Enterobacterales</taxon>
        <taxon>Hafniaceae</taxon>
        <taxon>Hafnia</taxon>
    </lineage>
</organism>
<dbReference type="AlphaFoldDB" id="A0A4Q9F1F7"/>
<dbReference type="EMBL" id="SITD01000024">
    <property type="protein sequence ID" value="TBM32231.1"/>
    <property type="molecule type" value="Genomic_DNA"/>
</dbReference>
<name>A0A4Q9F1F7_9GAMM</name>
<comment type="caution">
    <text evidence="2">The sequence shown here is derived from an EMBL/GenBank/DDBJ whole genome shotgun (WGS) entry which is preliminary data.</text>
</comment>
<dbReference type="SUPFAM" id="SSF63829">
    <property type="entry name" value="Calcium-dependent phosphotriesterase"/>
    <property type="match status" value="1"/>
</dbReference>
<dbReference type="RefSeq" id="WP_130958922.1">
    <property type="nucleotide sequence ID" value="NZ_SITD01000024.1"/>
</dbReference>
<evidence type="ECO:0000313" key="2">
    <source>
        <dbReference type="EMBL" id="TBM32231.1"/>
    </source>
</evidence>